<gene>
    <name evidence="9" type="primary">mnmA</name>
    <name evidence="12" type="ORF">TST_0915</name>
</gene>
<dbReference type="GO" id="GO:0005737">
    <property type="term" value="C:cytoplasm"/>
    <property type="evidence" value="ECO:0007669"/>
    <property type="project" value="UniProtKB-SubCell"/>
</dbReference>
<dbReference type="Gene3D" id="2.30.30.280">
    <property type="entry name" value="Adenine nucleotide alpha hydrolases-like domains"/>
    <property type="match status" value="1"/>
</dbReference>
<feature type="domain" description="tRNA-specific 2-thiouridylase MnmA-like central" evidence="11">
    <location>
        <begin position="187"/>
        <end position="248"/>
    </location>
</feature>
<dbReference type="InterPro" id="IPR046884">
    <property type="entry name" value="MnmA-like_central"/>
</dbReference>
<feature type="binding site" evidence="9">
    <location>
        <position position="34"/>
    </location>
    <ligand>
        <name>ATP</name>
        <dbReference type="ChEBI" id="CHEBI:30616"/>
    </ligand>
</feature>
<dbReference type="GO" id="GO:0002143">
    <property type="term" value="P:tRNA wobble position uridine thiolation"/>
    <property type="evidence" value="ECO:0007669"/>
    <property type="project" value="TreeGrafter"/>
</dbReference>
<feature type="domain" description="tRNA-specific 2-thiouridylase MnmA-like C-terminal" evidence="10">
    <location>
        <begin position="256"/>
        <end position="325"/>
    </location>
</feature>
<comment type="similarity">
    <text evidence="9">Belongs to the MnmA/TRMU family.</text>
</comment>
<feature type="active site" description="Nucleophile" evidence="9">
    <location>
        <position position="90"/>
    </location>
</feature>
<dbReference type="Gene3D" id="2.40.30.10">
    <property type="entry name" value="Translation factors"/>
    <property type="match status" value="1"/>
</dbReference>
<evidence type="ECO:0000313" key="13">
    <source>
        <dbReference type="Proteomes" id="UP000063234"/>
    </source>
</evidence>
<dbReference type="STRING" id="1298851.TST_0915"/>
<dbReference type="AlphaFoldDB" id="A0A0S3QTQ6"/>
<dbReference type="NCBIfam" id="NF001138">
    <property type="entry name" value="PRK00143.1"/>
    <property type="match status" value="1"/>
</dbReference>
<evidence type="ECO:0000259" key="10">
    <source>
        <dbReference type="Pfam" id="PF20258"/>
    </source>
</evidence>
<keyword evidence="13" id="KW-1185">Reference proteome</keyword>
<keyword evidence="2 9" id="KW-0808">Transferase</keyword>
<proteinExistence type="inferred from homology"/>
<evidence type="ECO:0000256" key="5">
    <source>
        <dbReference type="ARBA" id="ARBA00022840"/>
    </source>
</evidence>
<evidence type="ECO:0000259" key="11">
    <source>
        <dbReference type="Pfam" id="PF20259"/>
    </source>
</evidence>
<dbReference type="InterPro" id="IPR023382">
    <property type="entry name" value="MnmA-like_central_sf"/>
</dbReference>
<evidence type="ECO:0000313" key="12">
    <source>
        <dbReference type="EMBL" id="BAT71715.1"/>
    </source>
</evidence>
<evidence type="ECO:0000256" key="9">
    <source>
        <dbReference type="HAMAP-Rule" id="MF_00144"/>
    </source>
</evidence>
<comment type="function">
    <text evidence="9">Catalyzes the 2-thiolation of uridine at the wobble position (U34) of tRNA, leading to the formation of s(2)U34.</text>
</comment>
<dbReference type="EMBL" id="AP013035">
    <property type="protein sequence ID" value="BAT71715.1"/>
    <property type="molecule type" value="Genomic_DNA"/>
</dbReference>
<dbReference type="EC" id="2.8.1.13" evidence="9"/>
<comment type="caution">
    <text evidence="9">Lacks conserved residue(s) required for the propagation of feature annotation.</text>
</comment>
<keyword evidence="7" id="KW-1015">Disulfide bond</keyword>
<evidence type="ECO:0000256" key="7">
    <source>
        <dbReference type="ARBA" id="ARBA00023157"/>
    </source>
</evidence>
<evidence type="ECO:0000256" key="3">
    <source>
        <dbReference type="ARBA" id="ARBA00022694"/>
    </source>
</evidence>
<dbReference type="PATRIC" id="fig|1298851.3.peg.952"/>
<evidence type="ECO:0000256" key="6">
    <source>
        <dbReference type="ARBA" id="ARBA00022884"/>
    </source>
</evidence>
<dbReference type="CDD" id="cd01998">
    <property type="entry name" value="MnmA_TRMU-like"/>
    <property type="match status" value="1"/>
</dbReference>
<dbReference type="NCBIfam" id="TIGR00420">
    <property type="entry name" value="trmU"/>
    <property type="match status" value="1"/>
</dbReference>
<dbReference type="HAMAP" id="MF_00144">
    <property type="entry name" value="tRNA_thiouridyl_MnmA"/>
    <property type="match status" value="1"/>
</dbReference>
<sequence>MPESVFVAISGGVDSTYALMSLMAEGYEVVAVFMDLGLGYEDLDAAKHIAFTLGVNLRVYHLKEIFEKEVINYFVNSYLEGKTPNPCAICNKKIKFGILREHCFGEGASFYATGHYACLKNNRLYRARDKSKDQSYFLSLVEAEKFINVLFPMCDKFKSEVKEKLKEVIKSEESQEICFLRGRDYRSFLLERVGERPGKLVDTSGKILGEHKGHFLFTIGQRRGLGVPLGRPLYVVKIIPEENMVVLGSEKELYKNCFFVEDVNWFEKIEAPVVASVKIRHQHEPAEATVYPEGRVVFETPQRAITPGQVACFYQQEKVLGAGIVSQKE</sequence>
<keyword evidence="1 9" id="KW-0820">tRNA-binding</keyword>
<feature type="site" description="Interaction with tRNA" evidence="9">
    <location>
        <position position="115"/>
    </location>
</feature>
<feature type="region of interest" description="Interaction with tRNA" evidence="9">
    <location>
        <begin position="132"/>
        <end position="134"/>
    </location>
</feature>
<feature type="active site" description="Cysteine persulfide intermediate" evidence="9">
    <location>
        <position position="178"/>
    </location>
</feature>
<dbReference type="RefSeq" id="WP_068549711.1">
    <property type="nucleotide sequence ID" value="NZ_AP013035.1"/>
</dbReference>
<dbReference type="Pfam" id="PF20258">
    <property type="entry name" value="tRNA_Me_trans_C"/>
    <property type="match status" value="1"/>
</dbReference>
<dbReference type="Proteomes" id="UP000063234">
    <property type="component" value="Chromosome"/>
</dbReference>
<dbReference type="PANTHER" id="PTHR11933">
    <property type="entry name" value="TRNA 5-METHYLAMINOMETHYL-2-THIOURIDYLATE -METHYLTRANSFERASE"/>
    <property type="match status" value="1"/>
</dbReference>
<accession>A0A0S3QTQ6</accession>
<dbReference type="SUPFAM" id="SSF52402">
    <property type="entry name" value="Adenine nucleotide alpha hydrolases-like"/>
    <property type="match status" value="1"/>
</dbReference>
<keyword evidence="5 9" id="KW-0067">ATP-binding</keyword>
<protein>
    <recommendedName>
        <fullName evidence="9">tRNA-specific 2-thiouridylase MnmA</fullName>
        <ecNumber evidence="9">2.8.1.13</ecNumber>
    </recommendedName>
</protein>
<dbReference type="InterPro" id="IPR046885">
    <property type="entry name" value="MnmA-like_C"/>
</dbReference>
<organism evidence="12 13">
    <name type="scientific">Thermosulfidibacter takaii (strain DSM 17441 / JCM 13301 / NBRC 103674 / ABI70S6)</name>
    <dbReference type="NCBI Taxonomy" id="1298851"/>
    <lineage>
        <taxon>Bacteria</taxon>
        <taxon>Pseudomonadati</taxon>
        <taxon>Thermosulfidibacterota</taxon>
        <taxon>Thermosulfidibacteria</taxon>
        <taxon>Thermosulfidibacterales</taxon>
        <taxon>Thermosulfidibacteraceae</taxon>
    </lineage>
</organism>
<comment type="subcellular location">
    <subcellularLocation>
        <location evidence="9">Cytoplasm</location>
    </subcellularLocation>
</comment>
<keyword evidence="3 9" id="KW-0819">tRNA processing</keyword>
<feature type="binding site" evidence="9">
    <location>
        <begin position="8"/>
        <end position="15"/>
    </location>
    <ligand>
        <name>ATP</name>
        <dbReference type="ChEBI" id="CHEBI:30616"/>
    </ligand>
</feature>
<evidence type="ECO:0000256" key="8">
    <source>
        <dbReference type="ARBA" id="ARBA00051542"/>
    </source>
</evidence>
<dbReference type="KEGG" id="ttk:TST_0915"/>
<evidence type="ECO:0000256" key="1">
    <source>
        <dbReference type="ARBA" id="ARBA00022555"/>
    </source>
</evidence>
<keyword evidence="6 9" id="KW-0694">RNA-binding</keyword>
<dbReference type="InterPro" id="IPR014729">
    <property type="entry name" value="Rossmann-like_a/b/a_fold"/>
</dbReference>
<dbReference type="GO" id="GO:0000049">
    <property type="term" value="F:tRNA binding"/>
    <property type="evidence" value="ECO:0007669"/>
    <property type="project" value="UniProtKB-KW"/>
</dbReference>
<keyword evidence="4 9" id="KW-0547">Nucleotide-binding</keyword>
<evidence type="ECO:0000256" key="2">
    <source>
        <dbReference type="ARBA" id="ARBA00022679"/>
    </source>
</evidence>
<dbReference type="OrthoDB" id="9800696at2"/>
<dbReference type="GO" id="GO:0005524">
    <property type="term" value="F:ATP binding"/>
    <property type="evidence" value="ECO:0007669"/>
    <property type="project" value="UniProtKB-KW"/>
</dbReference>
<dbReference type="InterPro" id="IPR004506">
    <property type="entry name" value="MnmA-like"/>
</dbReference>
<comment type="catalytic activity">
    <reaction evidence="8 9">
        <text>S-sulfanyl-L-cysteinyl-[protein] + uridine(34) in tRNA + AH2 + ATP = 2-thiouridine(34) in tRNA + L-cysteinyl-[protein] + A + AMP + diphosphate + H(+)</text>
        <dbReference type="Rhea" id="RHEA:47032"/>
        <dbReference type="Rhea" id="RHEA-COMP:10131"/>
        <dbReference type="Rhea" id="RHEA-COMP:11726"/>
        <dbReference type="Rhea" id="RHEA-COMP:11727"/>
        <dbReference type="Rhea" id="RHEA-COMP:11728"/>
        <dbReference type="ChEBI" id="CHEBI:13193"/>
        <dbReference type="ChEBI" id="CHEBI:15378"/>
        <dbReference type="ChEBI" id="CHEBI:17499"/>
        <dbReference type="ChEBI" id="CHEBI:29950"/>
        <dbReference type="ChEBI" id="CHEBI:30616"/>
        <dbReference type="ChEBI" id="CHEBI:33019"/>
        <dbReference type="ChEBI" id="CHEBI:61963"/>
        <dbReference type="ChEBI" id="CHEBI:65315"/>
        <dbReference type="ChEBI" id="CHEBI:87170"/>
        <dbReference type="ChEBI" id="CHEBI:456215"/>
        <dbReference type="EC" id="2.8.1.13"/>
    </reaction>
</comment>
<dbReference type="Gene3D" id="3.40.50.620">
    <property type="entry name" value="HUPs"/>
    <property type="match status" value="1"/>
</dbReference>
<feature type="site" description="Interaction with tRNA" evidence="9">
    <location>
        <position position="309"/>
    </location>
</feature>
<dbReference type="FunFam" id="2.30.30.280:FF:000001">
    <property type="entry name" value="tRNA-specific 2-thiouridylase MnmA"/>
    <property type="match status" value="1"/>
</dbReference>
<dbReference type="PANTHER" id="PTHR11933:SF5">
    <property type="entry name" value="MITOCHONDRIAL TRNA-SPECIFIC 2-THIOURIDYLASE 1"/>
    <property type="match status" value="1"/>
</dbReference>
<evidence type="ECO:0000256" key="4">
    <source>
        <dbReference type="ARBA" id="ARBA00022741"/>
    </source>
</evidence>
<reference evidence="13" key="1">
    <citation type="journal article" date="2018" name="Science">
        <title>A primordial and reversible TCA cycle in a facultatively chemolithoautotrophic thermophile.</title>
        <authorList>
            <person name="Nunoura T."/>
            <person name="Chikaraishi Y."/>
            <person name="Izaki R."/>
            <person name="Suwa T."/>
            <person name="Sato T."/>
            <person name="Harada T."/>
            <person name="Mori K."/>
            <person name="Kato Y."/>
            <person name="Miyazaki M."/>
            <person name="Shimamura S."/>
            <person name="Yanagawa K."/>
            <person name="Shuto A."/>
            <person name="Ohkouchi N."/>
            <person name="Fujita N."/>
            <person name="Takaki Y."/>
            <person name="Atomi H."/>
            <person name="Takai K."/>
        </authorList>
    </citation>
    <scope>NUCLEOTIDE SEQUENCE [LARGE SCALE GENOMIC DNA]</scope>
    <source>
        <strain evidence="13">DSM 17441 / JCM 13301 / NBRC 103674 / ABI70S6</strain>
    </source>
</reference>
<keyword evidence="9" id="KW-0963">Cytoplasm</keyword>
<name>A0A0S3QTQ6_THET7</name>
<dbReference type="GO" id="GO:0103016">
    <property type="term" value="F:tRNA-uridine 2-sulfurtransferase activity"/>
    <property type="evidence" value="ECO:0007669"/>
    <property type="project" value="UniProtKB-EC"/>
</dbReference>
<dbReference type="Pfam" id="PF20259">
    <property type="entry name" value="tRNA_Me_trans_M"/>
    <property type="match status" value="1"/>
</dbReference>
<dbReference type="Pfam" id="PF03054">
    <property type="entry name" value="tRNA_Me_trans"/>
    <property type="match status" value="1"/>
</dbReference>
<feature type="binding site" evidence="9">
    <location>
        <position position="114"/>
    </location>
    <ligand>
        <name>ATP</name>
        <dbReference type="ChEBI" id="CHEBI:30616"/>
    </ligand>
</feature>